<dbReference type="Proteomes" id="UP000198817">
    <property type="component" value="Unassembled WGS sequence"/>
</dbReference>
<dbReference type="AlphaFoldDB" id="A0A1I7FZP7"/>
<dbReference type="InterPro" id="IPR029069">
    <property type="entry name" value="HotDog_dom_sf"/>
</dbReference>
<dbReference type="PIRSF" id="PIRSF014972">
    <property type="entry name" value="FlK"/>
    <property type="match status" value="1"/>
</dbReference>
<evidence type="ECO:0000313" key="4">
    <source>
        <dbReference type="EMBL" id="SFU41655.1"/>
    </source>
</evidence>
<feature type="active site" evidence="1">
    <location>
        <position position="32"/>
    </location>
</feature>
<dbReference type="SUPFAM" id="SSF54637">
    <property type="entry name" value="Thioesterase/thiol ester dehydrase-isomerase"/>
    <property type="match status" value="1"/>
</dbReference>
<feature type="domain" description="Fluoroacetyl-CoA-specific thioesterase-like" evidence="3">
    <location>
        <begin position="13"/>
        <end position="116"/>
    </location>
</feature>
<feature type="binding site" evidence="2">
    <location>
        <position position="59"/>
    </location>
    <ligand>
        <name>CoA</name>
        <dbReference type="ChEBI" id="CHEBI:57287"/>
    </ligand>
</feature>
<keyword evidence="5" id="KW-1185">Reference proteome</keyword>
<name>A0A1I7FZP7_9FIRM</name>
<dbReference type="OrthoDB" id="6902891at2"/>
<reference evidence="4 5" key="1">
    <citation type="submission" date="2016-10" db="EMBL/GenBank/DDBJ databases">
        <authorList>
            <person name="de Groot N.N."/>
        </authorList>
    </citation>
    <scope>NUCLEOTIDE SEQUENCE [LARGE SCALE GENOMIC DNA]</scope>
    <source>
        <strain evidence="4 5">KHGC13</strain>
    </source>
</reference>
<dbReference type="CDD" id="cd03440">
    <property type="entry name" value="hot_dog"/>
    <property type="match status" value="1"/>
</dbReference>
<feature type="binding site" evidence="2">
    <location>
        <position position="110"/>
    </location>
    <ligand>
        <name>substrate</name>
    </ligand>
</feature>
<dbReference type="EMBL" id="FPBT01000004">
    <property type="protein sequence ID" value="SFU41655.1"/>
    <property type="molecule type" value="Genomic_DNA"/>
</dbReference>
<dbReference type="STRING" id="155865.SAMN05216515_10479"/>
<dbReference type="InterPro" id="IPR054485">
    <property type="entry name" value="FlK-like_dom"/>
</dbReference>
<dbReference type="Gene3D" id="3.10.129.10">
    <property type="entry name" value="Hotdog Thioesterase"/>
    <property type="match status" value="1"/>
</dbReference>
<sequence>METGIKNEIELTVTEEMTAERVGSGLLPVYATPEMIAQMEKAASTSVEPYLEEGQGTVGTKMNVDHLSATPVGMKVRVESELVEVDRRKLVFDVKAYDEAGIIGRGTHERFIIDNEKFLGKAEAKRTAGRDE</sequence>
<gene>
    <name evidence="4" type="ORF">SAMN05216508_10452</name>
</gene>
<dbReference type="Pfam" id="PF22636">
    <property type="entry name" value="FlK"/>
    <property type="match status" value="1"/>
</dbReference>
<evidence type="ECO:0000313" key="5">
    <source>
        <dbReference type="Proteomes" id="UP000198817"/>
    </source>
</evidence>
<dbReference type="PANTHER" id="PTHR36934">
    <property type="entry name" value="BLR0278 PROTEIN"/>
    <property type="match status" value="1"/>
</dbReference>
<organism evidence="4 5">
    <name type="scientific">Eubacterium pyruvativorans</name>
    <dbReference type="NCBI Taxonomy" id="155865"/>
    <lineage>
        <taxon>Bacteria</taxon>
        <taxon>Bacillati</taxon>
        <taxon>Bacillota</taxon>
        <taxon>Clostridia</taxon>
        <taxon>Eubacteriales</taxon>
        <taxon>Eubacteriaceae</taxon>
        <taxon>Eubacterium</taxon>
    </lineage>
</organism>
<evidence type="ECO:0000256" key="1">
    <source>
        <dbReference type="PIRSR" id="PIRSR014972-1"/>
    </source>
</evidence>
<feature type="binding site" evidence="2">
    <location>
        <position position="59"/>
    </location>
    <ligand>
        <name>substrate</name>
    </ligand>
</feature>
<protein>
    <submittedName>
        <fullName evidence="4">Predicted thioesterase</fullName>
    </submittedName>
</protein>
<accession>A0A1I7FZP7</accession>
<feature type="active site" evidence="1">
    <location>
        <position position="66"/>
    </location>
</feature>
<dbReference type="InterPro" id="IPR025540">
    <property type="entry name" value="FlK"/>
</dbReference>
<feature type="active site" evidence="1">
    <location>
        <position position="40"/>
    </location>
</feature>
<dbReference type="PANTHER" id="PTHR36934:SF1">
    <property type="entry name" value="THIOESTERASE DOMAIN-CONTAINING PROTEIN"/>
    <property type="match status" value="1"/>
</dbReference>
<evidence type="ECO:0000259" key="3">
    <source>
        <dbReference type="Pfam" id="PF22636"/>
    </source>
</evidence>
<proteinExistence type="predicted"/>
<dbReference type="RefSeq" id="WP_090470308.1">
    <property type="nucleotide sequence ID" value="NZ_CADAOJ010000058.1"/>
</dbReference>
<evidence type="ECO:0000256" key="2">
    <source>
        <dbReference type="PIRSR" id="PIRSR014972-2"/>
    </source>
</evidence>